<gene>
    <name evidence="3" type="ORF">C5Y96_21590</name>
</gene>
<dbReference type="GO" id="GO:0005975">
    <property type="term" value="P:carbohydrate metabolic process"/>
    <property type="evidence" value="ECO:0007669"/>
    <property type="project" value="TreeGrafter"/>
</dbReference>
<comment type="caution">
    <text evidence="3">The sequence shown here is derived from an EMBL/GenBank/DDBJ whole genome shotgun (WGS) entry which is preliminary data.</text>
</comment>
<dbReference type="InterPro" id="IPR005181">
    <property type="entry name" value="SASA"/>
</dbReference>
<dbReference type="Proteomes" id="UP000240009">
    <property type="component" value="Unassembled WGS sequence"/>
</dbReference>
<dbReference type="AlphaFoldDB" id="A0A2S8F254"/>
<dbReference type="GO" id="GO:0001681">
    <property type="term" value="F:sialate O-acetylesterase activity"/>
    <property type="evidence" value="ECO:0007669"/>
    <property type="project" value="InterPro"/>
</dbReference>
<dbReference type="OrthoDB" id="244689at2"/>
<reference evidence="3 4" key="1">
    <citation type="submission" date="2018-02" db="EMBL/GenBank/DDBJ databases">
        <title>Comparative genomes isolates from brazilian mangrove.</title>
        <authorList>
            <person name="Araujo J.E."/>
            <person name="Taketani R.G."/>
            <person name="Silva M.C.P."/>
            <person name="Loureco M.V."/>
            <person name="Andreote F.D."/>
        </authorList>
    </citation>
    <scope>NUCLEOTIDE SEQUENCE [LARGE SCALE GENOMIC DNA]</scope>
    <source>
        <strain evidence="3 4">HEX-2 MGV</strain>
    </source>
</reference>
<proteinExistence type="predicted"/>
<dbReference type="PANTHER" id="PTHR22901">
    <property type="entry name" value="SIALATE O-ACETYLESTERASE"/>
    <property type="match status" value="1"/>
</dbReference>
<organism evidence="3 4">
    <name type="scientific">Blastopirellula marina</name>
    <dbReference type="NCBI Taxonomy" id="124"/>
    <lineage>
        <taxon>Bacteria</taxon>
        <taxon>Pseudomonadati</taxon>
        <taxon>Planctomycetota</taxon>
        <taxon>Planctomycetia</taxon>
        <taxon>Pirellulales</taxon>
        <taxon>Pirellulaceae</taxon>
        <taxon>Blastopirellula</taxon>
    </lineage>
</organism>
<dbReference type="EMBL" id="PUIA01000069">
    <property type="protein sequence ID" value="PQO26220.1"/>
    <property type="molecule type" value="Genomic_DNA"/>
</dbReference>
<dbReference type="PANTHER" id="PTHR22901:SF0">
    <property type="entry name" value="SIALATE O-ACETYLESTERASE"/>
    <property type="match status" value="1"/>
</dbReference>
<feature type="domain" description="Sialate O-acetylesterase" evidence="2">
    <location>
        <begin position="237"/>
        <end position="338"/>
    </location>
</feature>
<accession>A0A2S8F254</accession>
<sequence>MVLQRGVPVKVWGRAGSGEKLSVRFASETIETTADDRGDWSVTLQPLPTRHRPQTLHVTGQSESKVIRDILVGEVWHACGQSNMAMTVGQMAKQLPEIEKDIAAADIPMIRFCRIHAGPQRQPLEDLESPASWVVCSPQTVGGFSGVSYYFARQLQNELVVPIGIVDTSRGGTPIEPFIPEAAFTAHPTLKKERELGHREDLEALRRLPGGVYARDANWLPGRLFNSRLAPIMPFPARGAIWYQGESNSGTQEDPHDYAHKMRALIHGWRAATKQKEMPFYFVQLPGSGAGAGWPYLREEQRLAADLPHTGMVVTLDLVGGDIHPPNKIDVGQRLARWALAHDYHKQVPFSGPMFASQEIDGNRIVVHFQHADTGLMIAHKQGLAEPKETPGVKLTHFEIADANGQWHAADATIDGQTVIVTSEKVTQPIAVRYAYEVSPESIPLYNRAGLPTSPFCSQAELLKYDPHLPK</sequence>
<evidence type="ECO:0000313" key="3">
    <source>
        <dbReference type="EMBL" id="PQO26220.1"/>
    </source>
</evidence>
<dbReference type="InterPro" id="IPR036514">
    <property type="entry name" value="SGNH_hydro_sf"/>
</dbReference>
<evidence type="ECO:0000259" key="2">
    <source>
        <dbReference type="Pfam" id="PF03629"/>
    </source>
</evidence>
<dbReference type="SUPFAM" id="SSF52266">
    <property type="entry name" value="SGNH hydrolase"/>
    <property type="match status" value="1"/>
</dbReference>
<evidence type="ECO:0000256" key="1">
    <source>
        <dbReference type="ARBA" id="ARBA00022801"/>
    </source>
</evidence>
<evidence type="ECO:0000313" key="4">
    <source>
        <dbReference type="Proteomes" id="UP000240009"/>
    </source>
</evidence>
<name>A0A2S8F254_9BACT</name>
<dbReference type="Gene3D" id="3.40.50.1110">
    <property type="entry name" value="SGNH hydrolase"/>
    <property type="match status" value="1"/>
</dbReference>
<dbReference type="Pfam" id="PF03629">
    <property type="entry name" value="SASA"/>
    <property type="match status" value="1"/>
</dbReference>
<protein>
    <submittedName>
        <fullName evidence="3">Sialate O-acetylesterase</fullName>
    </submittedName>
</protein>
<keyword evidence="1" id="KW-0378">Hydrolase</keyword>
<dbReference type="InterPro" id="IPR039329">
    <property type="entry name" value="SIAE"/>
</dbReference>